<name>A0A837NGC9_9GAMM</name>
<dbReference type="EMBL" id="LHSG01000012">
    <property type="protein sequence ID" value="KPD23205.1"/>
    <property type="molecule type" value="Genomic_DNA"/>
</dbReference>
<reference evidence="2 3" key="1">
    <citation type="submission" date="2015-08" db="EMBL/GenBank/DDBJ databases">
        <title>Genome sequencing and assembly of the deep-sea bacterium Idiomarina zobellii.</title>
        <authorList>
            <person name="Mithoefer S.D."/>
            <person name="Rheaume B.A."/>
            <person name="MacLea K.S."/>
        </authorList>
    </citation>
    <scope>NUCLEOTIDE SEQUENCE [LARGE SCALE GENOMIC DNA]</scope>
    <source>
        <strain evidence="2 3">KMM 231</strain>
    </source>
</reference>
<proteinExistence type="predicted"/>
<protein>
    <recommendedName>
        <fullName evidence="4">Flagellar assembly protein T N-terminal domain-containing protein</fullName>
    </recommendedName>
</protein>
<feature type="signal peptide" evidence="1">
    <location>
        <begin position="1"/>
        <end position="21"/>
    </location>
</feature>
<keyword evidence="1" id="KW-0732">Signal</keyword>
<evidence type="ECO:0000256" key="1">
    <source>
        <dbReference type="SAM" id="SignalP"/>
    </source>
</evidence>
<keyword evidence="3" id="KW-1185">Reference proteome</keyword>
<dbReference type="RefSeq" id="WP_053954178.1">
    <property type="nucleotide sequence ID" value="NZ_FNCB01000012.1"/>
</dbReference>
<comment type="caution">
    <text evidence="2">The sequence shown here is derived from an EMBL/GenBank/DDBJ whole genome shotgun (WGS) entry which is preliminary data.</text>
</comment>
<evidence type="ECO:0008006" key="4">
    <source>
        <dbReference type="Google" id="ProtNLM"/>
    </source>
</evidence>
<evidence type="ECO:0000313" key="3">
    <source>
        <dbReference type="Proteomes" id="UP000053030"/>
    </source>
</evidence>
<organism evidence="2 3">
    <name type="scientific">Idiomarina zobellii</name>
    <dbReference type="NCBI Taxonomy" id="86103"/>
    <lineage>
        <taxon>Bacteria</taxon>
        <taxon>Pseudomonadati</taxon>
        <taxon>Pseudomonadota</taxon>
        <taxon>Gammaproteobacteria</taxon>
        <taxon>Alteromonadales</taxon>
        <taxon>Idiomarinaceae</taxon>
        <taxon>Idiomarina</taxon>
    </lineage>
</organism>
<feature type="chain" id="PRO_5032340411" description="Flagellar assembly protein T N-terminal domain-containing protein" evidence="1">
    <location>
        <begin position="22"/>
        <end position="461"/>
    </location>
</feature>
<accession>A0A837NGC9</accession>
<dbReference type="Proteomes" id="UP000053030">
    <property type="component" value="Unassembled WGS sequence"/>
</dbReference>
<dbReference type="AlphaFoldDB" id="A0A837NGC9"/>
<gene>
    <name evidence="2" type="ORF">AFK76_10160</name>
</gene>
<dbReference type="OrthoDB" id="5857647at2"/>
<evidence type="ECO:0000313" key="2">
    <source>
        <dbReference type="EMBL" id="KPD23205.1"/>
    </source>
</evidence>
<sequence>MRKLALSFGVLASVASCSALAQVSLSSMRGIEAEACAYGRGTPAIESAKMDALSQVAQFLSSPKLLAQQTSSEDIDTETSSWARKLSDMQQQGMSIQQMPVDISAPRLQGSDTCVTVRLKTGSLPKSNGQSDGGDWDAAAENVLVTVIGEGWPDNENGRTARTQAEMDALKRAVSQVVGMWLTQQNTQFSTTEESSSESGDEFSVNEVISQQLHTRSQGLVKEWSLLNSRELPNNGVEVTIKAVVEKQPIAQAANDVLMAIGSPRVNVQAPEPLSSLLKDWLAEQGIEYSSHANLVIKADSVLRARGANSRLQLNVTVEDLSGQQYGLWRNEPSLLSLPTSAQVEHDLIDVHLATPEQQQSLRKTLKKSFNQVVAQGGMVRDIFIHTRYLSQPDKLSSILSTLGGVKDVVVNSQGDYYKASLRYAGATGELVAALHQSVRPIAAQSLPKAQINNEFTIRFD</sequence>
<dbReference type="PROSITE" id="PS51257">
    <property type="entry name" value="PROKAR_LIPOPROTEIN"/>
    <property type="match status" value="1"/>
</dbReference>